<dbReference type="EC" id="6.3.4.21" evidence="3 9"/>
<dbReference type="InterPro" id="IPR007229">
    <property type="entry name" value="Nic_PRibTrfase-Fam"/>
</dbReference>
<comment type="similarity">
    <text evidence="2 9">Belongs to the NAPRTase family.</text>
</comment>
<keyword evidence="6 9" id="KW-0662">Pyridine nucleotide biosynthesis</keyword>
<keyword evidence="13" id="KW-0328">Glycosyltransferase</keyword>
<dbReference type="InterPro" id="IPR036068">
    <property type="entry name" value="Nicotinate_pribotase-like_C"/>
</dbReference>
<evidence type="ECO:0000313" key="14">
    <source>
        <dbReference type="Proteomes" id="UP000295777"/>
    </source>
</evidence>
<comment type="PTM">
    <text evidence="9">Transiently phosphorylated on a His residue during the reaction cycle. Phosphorylation strongly increases the affinity for substrates and increases the rate of nicotinate D-ribonucleotide production. Dephosphorylation regenerates the low-affinity form of the enzyme, leading to product release.</text>
</comment>
<evidence type="ECO:0000259" key="11">
    <source>
        <dbReference type="Pfam" id="PF17767"/>
    </source>
</evidence>
<dbReference type="OrthoDB" id="9770610at2"/>
<dbReference type="PIRSF" id="PIRSF000484">
    <property type="entry name" value="NAPRT"/>
    <property type="match status" value="1"/>
</dbReference>
<dbReference type="RefSeq" id="WP_132527475.1">
    <property type="nucleotide sequence ID" value="NZ_SMFV01000005.1"/>
</dbReference>
<dbReference type="PANTHER" id="PTHR11098:SF1">
    <property type="entry name" value="NICOTINATE PHOSPHORIBOSYLTRANSFERASE"/>
    <property type="match status" value="1"/>
</dbReference>
<evidence type="ECO:0000256" key="9">
    <source>
        <dbReference type="RuleBase" id="RU365100"/>
    </source>
</evidence>
<evidence type="ECO:0000256" key="4">
    <source>
        <dbReference type="ARBA" id="ARBA00022553"/>
    </source>
</evidence>
<feature type="domain" description="Nicotinate/nicotinamide phosphoribosyltransferase" evidence="10">
    <location>
        <begin position="150"/>
        <end position="344"/>
    </location>
</feature>
<dbReference type="InterPro" id="IPR040727">
    <property type="entry name" value="NAPRTase_N"/>
</dbReference>
<feature type="domain" description="Nicotinate phosphoribosyltransferase C-terminal" evidence="12">
    <location>
        <begin position="369"/>
        <end position="428"/>
    </location>
</feature>
<dbReference type="InterPro" id="IPR041619">
    <property type="entry name" value="NAPRTase_C"/>
</dbReference>
<evidence type="ECO:0000256" key="5">
    <source>
        <dbReference type="ARBA" id="ARBA00022598"/>
    </source>
</evidence>
<dbReference type="Pfam" id="PF04095">
    <property type="entry name" value="NAPRTase"/>
    <property type="match status" value="1"/>
</dbReference>
<dbReference type="Pfam" id="PF17956">
    <property type="entry name" value="NAPRTase_C"/>
    <property type="match status" value="1"/>
</dbReference>
<dbReference type="InterPro" id="IPR041525">
    <property type="entry name" value="N/Namide_PRibTrfase"/>
</dbReference>
<keyword evidence="7 9" id="KW-0808">Transferase</keyword>
<dbReference type="CDD" id="cd01570">
    <property type="entry name" value="NAPRTase_A"/>
    <property type="match status" value="1"/>
</dbReference>
<evidence type="ECO:0000259" key="12">
    <source>
        <dbReference type="Pfam" id="PF17956"/>
    </source>
</evidence>
<accession>A0A4R1GH14</accession>
<dbReference type="NCBIfam" id="TIGR01513">
    <property type="entry name" value="NAPRTase_put"/>
    <property type="match status" value="1"/>
</dbReference>
<evidence type="ECO:0000256" key="6">
    <source>
        <dbReference type="ARBA" id="ARBA00022642"/>
    </source>
</evidence>
<name>A0A4R1GH14_9BACT</name>
<dbReference type="SUPFAM" id="SSF51690">
    <property type="entry name" value="Nicotinate/Quinolinate PRTase C-terminal domain-like"/>
    <property type="match status" value="1"/>
</dbReference>
<proteinExistence type="inferred from homology"/>
<dbReference type="NCBIfam" id="NF006696">
    <property type="entry name" value="PRK09243.1-3"/>
    <property type="match status" value="1"/>
</dbReference>
<evidence type="ECO:0000256" key="2">
    <source>
        <dbReference type="ARBA" id="ARBA00010897"/>
    </source>
</evidence>
<dbReference type="GO" id="GO:0004516">
    <property type="term" value="F:nicotinate phosphoribosyltransferase activity"/>
    <property type="evidence" value="ECO:0007669"/>
    <property type="project" value="UniProtKB-UniRule"/>
</dbReference>
<dbReference type="GO" id="GO:0005829">
    <property type="term" value="C:cytosol"/>
    <property type="evidence" value="ECO:0007669"/>
    <property type="project" value="TreeGrafter"/>
</dbReference>
<dbReference type="Proteomes" id="UP000295777">
    <property type="component" value="Unassembled WGS sequence"/>
</dbReference>
<dbReference type="InterPro" id="IPR006405">
    <property type="entry name" value="Nic_PRibTrfase_pncB"/>
</dbReference>
<keyword evidence="5 9" id="KW-0436">Ligase</keyword>
<gene>
    <name evidence="13" type="ORF">CLV27_1550</name>
</gene>
<evidence type="ECO:0000313" key="13">
    <source>
        <dbReference type="EMBL" id="TCK03472.1"/>
    </source>
</evidence>
<comment type="pathway">
    <text evidence="1 9">Cofactor biosynthesis; NAD(+) biosynthesis; nicotinate D-ribonucleotide from nicotinate: step 1/1.</text>
</comment>
<dbReference type="InterPro" id="IPR013785">
    <property type="entry name" value="Aldolase_TIM"/>
</dbReference>
<protein>
    <recommendedName>
        <fullName evidence="3 9">Nicotinate phosphoribosyltransferase</fullName>
        <ecNumber evidence="3 9">6.3.4.21</ecNumber>
    </recommendedName>
</protein>
<dbReference type="EMBL" id="SMFV01000005">
    <property type="protein sequence ID" value="TCK03472.1"/>
    <property type="molecule type" value="Genomic_DNA"/>
</dbReference>
<evidence type="ECO:0000256" key="1">
    <source>
        <dbReference type="ARBA" id="ARBA00004952"/>
    </source>
</evidence>
<comment type="function">
    <text evidence="9">Catalyzes the first step in the biosynthesis of NAD from nicotinic acid, the ATP-dependent synthesis of beta-nicotinate D-ribonucleotide from nicotinate and 5-phospho-D-ribose 1-phosphate.</text>
</comment>
<keyword evidence="14" id="KW-1185">Reference proteome</keyword>
<dbReference type="SUPFAM" id="SSF54675">
    <property type="entry name" value="Nicotinate/Quinolinate PRTase N-terminal domain-like"/>
    <property type="match status" value="1"/>
</dbReference>
<dbReference type="PANTHER" id="PTHR11098">
    <property type="entry name" value="NICOTINATE PHOSPHORIBOSYLTRANSFERASE"/>
    <property type="match status" value="1"/>
</dbReference>
<dbReference type="FunFam" id="3.20.20.70:FF:000076">
    <property type="entry name" value="Nicotinate phosphoribosyltransferase"/>
    <property type="match status" value="1"/>
</dbReference>
<evidence type="ECO:0000256" key="3">
    <source>
        <dbReference type="ARBA" id="ARBA00013236"/>
    </source>
</evidence>
<dbReference type="NCBIfam" id="NF009131">
    <property type="entry name" value="PRK12484.1"/>
    <property type="match status" value="1"/>
</dbReference>
<evidence type="ECO:0000256" key="8">
    <source>
        <dbReference type="ARBA" id="ARBA00048668"/>
    </source>
</evidence>
<organism evidence="13 14">
    <name type="scientific">Phorcysia thermohydrogeniphila</name>
    <dbReference type="NCBI Taxonomy" id="936138"/>
    <lineage>
        <taxon>Bacteria</taxon>
        <taxon>Pseudomonadati</taxon>
        <taxon>Aquificota</taxon>
        <taxon>Aquificia</taxon>
        <taxon>Desulfurobacteriales</taxon>
        <taxon>Desulfurobacteriaceae</taxon>
        <taxon>Phorcysia</taxon>
    </lineage>
</organism>
<reference evidence="13 14" key="1">
    <citation type="submission" date="2019-03" db="EMBL/GenBank/DDBJ databases">
        <title>Genomic Encyclopedia of Archaeal and Bacterial Type Strains, Phase II (KMG-II): from individual species to whole genera.</title>
        <authorList>
            <person name="Goeker M."/>
        </authorList>
    </citation>
    <scope>NUCLEOTIDE SEQUENCE [LARGE SCALE GENOMIC DNA]</scope>
    <source>
        <strain evidence="13 14">DSM 24425</strain>
    </source>
</reference>
<dbReference type="Gene3D" id="3.20.140.10">
    <property type="entry name" value="nicotinate phosphoribosyltransferase"/>
    <property type="match status" value="2"/>
</dbReference>
<evidence type="ECO:0000256" key="7">
    <source>
        <dbReference type="ARBA" id="ARBA00022679"/>
    </source>
</evidence>
<keyword evidence="4" id="KW-0597">Phosphoprotein</keyword>
<dbReference type="GO" id="GO:0047280">
    <property type="term" value="F:nicotinamide phosphoribosyltransferase activity"/>
    <property type="evidence" value="ECO:0007669"/>
    <property type="project" value="UniProtKB-ARBA"/>
</dbReference>
<dbReference type="Gene3D" id="3.20.20.70">
    <property type="entry name" value="Aldolase class I"/>
    <property type="match status" value="1"/>
</dbReference>
<dbReference type="AlphaFoldDB" id="A0A4R1GH14"/>
<comment type="caution">
    <text evidence="13">The sequence shown here is derived from an EMBL/GenBank/DDBJ whole genome shotgun (WGS) entry which is preliminary data.</text>
</comment>
<dbReference type="GO" id="GO:0034355">
    <property type="term" value="P:NAD+ biosynthetic process via the salvage pathway"/>
    <property type="evidence" value="ECO:0007669"/>
    <property type="project" value="TreeGrafter"/>
</dbReference>
<evidence type="ECO:0000259" key="10">
    <source>
        <dbReference type="Pfam" id="PF04095"/>
    </source>
</evidence>
<comment type="catalytic activity">
    <reaction evidence="8 9">
        <text>5-phospho-alpha-D-ribose 1-diphosphate + nicotinate + ATP + H2O = nicotinate beta-D-ribonucleotide + ADP + phosphate + diphosphate</text>
        <dbReference type="Rhea" id="RHEA:36163"/>
        <dbReference type="ChEBI" id="CHEBI:15377"/>
        <dbReference type="ChEBI" id="CHEBI:30616"/>
        <dbReference type="ChEBI" id="CHEBI:32544"/>
        <dbReference type="ChEBI" id="CHEBI:33019"/>
        <dbReference type="ChEBI" id="CHEBI:43474"/>
        <dbReference type="ChEBI" id="CHEBI:57502"/>
        <dbReference type="ChEBI" id="CHEBI:58017"/>
        <dbReference type="ChEBI" id="CHEBI:456216"/>
        <dbReference type="EC" id="6.3.4.21"/>
    </reaction>
</comment>
<feature type="domain" description="Nicotinate phosphoribosyltransferase N-terminal" evidence="11">
    <location>
        <begin position="6"/>
        <end position="128"/>
    </location>
</feature>
<sequence length="445" mass="50253">MRTSPLFTDLYQLTMLCAYIDNGRKERAAFELFVRKLPQNRNYLVYAGLQDVVDFVENLQFSSEDIDYLHSLKLFPDWFLDFLKEFRFTGDIYSMKEGTLFFPHEPVLRVEAPIYEAQLLETAIMNQIHVSSLIATKAARVFSVSRGKLLADFSLRRTHGYDAGMKTARSCYIAGFSATSNVLAGKLLGIPVVGTVAHSFIMSFEKEEEAFRAYLKTFPDNSILLVDTYDTLEGIKKAIEVAKELKAKGFNLKGIRLDSGDIVELSKVARELLDSAGFKEAKIIVSGGLDEYKIDEILRAGAPVDAFGVGTKIGTSADSPYIDFVYKLVELDGKPVMKTSTGKKMYPGRKQVFRKENCDILALNDEKLEGTPLLEPVIRDGRVVRGLPTLNEIREYFVEEFSKFPEELKGIHTSFNYPVLISERLENLYKELREKLLGGKRCQSP</sequence>
<dbReference type="UniPathway" id="UPA00253">
    <property type="reaction ID" value="UER00457"/>
</dbReference>
<dbReference type="Pfam" id="PF17767">
    <property type="entry name" value="NAPRTase_N"/>
    <property type="match status" value="1"/>
</dbReference>